<dbReference type="Gene3D" id="1.10.357.10">
    <property type="entry name" value="Tetracycline Repressor, domain 2"/>
    <property type="match status" value="1"/>
</dbReference>
<comment type="caution">
    <text evidence="6">The sequence shown here is derived from an EMBL/GenBank/DDBJ whole genome shotgun (WGS) entry which is preliminary data.</text>
</comment>
<proteinExistence type="predicted"/>
<organism evidence="6 7">
    <name type="scientific">Streptomonospora nanhaiensis</name>
    <dbReference type="NCBI Taxonomy" id="1323731"/>
    <lineage>
        <taxon>Bacteria</taxon>
        <taxon>Bacillati</taxon>
        <taxon>Actinomycetota</taxon>
        <taxon>Actinomycetes</taxon>
        <taxon>Streptosporangiales</taxon>
        <taxon>Nocardiopsidaceae</taxon>
        <taxon>Streptomonospora</taxon>
    </lineage>
</organism>
<dbReference type="EMBL" id="JACCFO010000001">
    <property type="protein sequence ID" value="NYI96145.1"/>
    <property type="molecule type" value="Genomic_DNA"/>
</dbReference>
<dbReference type="SUPFAM" id="SSF46689">
    <property type="entry name" value="Homeodomain-like"/>
    <property type="match status" value="1"/>
</dbReference>
<dbReference type="InterPro" id="IPR050109">
    <property type="entry name" value="HTH-type_TetR-like_transc_reg"/>
</dbReference>
<sequence>MEREPATRRRGSVLEDAIFAAVAAELAEVGYTRLTVTAVADRAGTSKPVLYRRWPSRAHLVYAAVSHGHRRPGPVPDTGSLRGDLLEWLADRAALARRWSADTLWGLLAESAADPALLAEIRGDLARPDDRRQIAEIVARAAARGEAAAADPAEPLLDLPAQLLRERFLLDRPLDPAALERIVDHVLLPLLSGR</sequence>
<gene>
    <name evidence="6" type="ORF">HNR12_002422</name>
</gene>
<dbReference type="InterPro" id="IPR009057">
    <property type="entry name" value="Homeodomain-like_sf"/>
</dbReference>
<name>A0A853BN57_9ACTN</name>
<dbReference type="RefSeq" id="WP_179767557.1">
    <property type="nucleotide sequence ID" value="NZ_JACCFO010000001.1"/>
</dbReference>
<dbReference type="SUPFAM" id="SSF48498">
    <property type="entry name" value="Tetracyclin repressor-like, C-terminal domain"/>
    <property type="match status" value="1"/>
</dbReference>
<evidence type="ECO:0000313" key="7">
    <source>
        <dbReference type="Proteomes" id="UP000575985"/>
    </source>
</evidence>
<feature type="DNA-binding region" description="H-T-H motif" evidence="4">
    <location>
        <begin position="35"/>
        <end position="54"/>
    </location>
</feature>
<reference evidence="6 7" key="1">
    <citation type="submission" date="2020-07" db="EMBL/GenBank/DDBJ databases">
        <title>Sequencing the genomes of 1000 actinobacteria strains.</title>
        <authorList>
            <person name="Klenk H.-P."/>
        </authorList>
    </citation>
    <scope>NUCLEOTIDE SEQUENCE [LARGE SCALE GENOMIC DNA]</scope>
    <source>
        <strain evidence="6 7">DSM 45927</strain>
    </source>
</reference>
<dbReference type="Pfam" id="PF16859">
    <property type="entry name" value="TetR_C_11"/>
    <property type="match status" value="1"/>
</dbReference>
<keyword evidence="7" id="KW-1185">Reference proteome</keyword>
<dbReference type="InterPro" id="IPR001647">
    <property type="entry name" value="HTH_TetR"/>
</dbReference>
<keyword evidence="3" id="KW-0804">Transcription</keyword>
<dbReference type="Proteomes" id="UP000575985">
    <property type="component" value="Unassembled WGS sequence"/>
</dbReference>
<keyword evidence="2 4" id="KW-0238">DNA-binding</keyword>
<dbReference type="Gene3D" id="1.10.10.60">
    <property type="entry name" value="Homeodomain-like"/>
    <property type="match status" value="1"/>
</dbReference>
<protein>
    <submittedName>
        <fullName evidence="6">AcrR family transcriptional regulator</fullName>
    </submittedName>
</protein>
<dbReference type="AlphaFoldDB" id="A0A853BN57"/>
<dbReference type="InterPro" id="IPR036271">
    <property type="entry name" value="Tet_transcr_reg_TetR-rel_C_sf"/>
</dbReference>
<evidence type="ECO:0000313" key="6">
    <source>
        <dbReference type="EMBL" id="NYI96145.1"/>
    </source>
</evidence>
<evidence type="ECO:0000256" key="2">
    <source>
        <dbReference type="ARBA" id="ARBA00023125"/>
    </source>
</evidence>
<accession>A0A853BN57</accession>
<evidence type="ECO:0000259" key="5">
    <source>
        <dbReference type="PROSITE" id="PS50977"/>
    </source>
</evidence>
<dbReference type="GO" id="GO:0003700">
    <property type="term" value="F:DNA-binding transcription factor activity"/>
    <property type="evidence" value="ECO:0007669"/>
    <property type="project" value="TreeGrafter"/>
</dbReference>
<dbReference type="PANTHER" id="PTHR30055">
    <property type="entry name" value="HTH-TYPE TRANSCRIPTIONAL REGULATOR RUTR"/>
    <property type="match status" value="1"/>
</dbReference>
<dbReference type="Pfam" id="PF00440">
    <property type="entry name" value="TetR_N"/>
    <property type="match status" value="1"/>
</dbReference>
<evidence type="ECO:0000256" key="4">
    <source>
        <dbReference type="PROSITE-ProRule" id="PRU00335"/>
    </source>
</evidence>
<dbReference type="InterPro" id="IPR011075">
    <property type="entry name" value="TetR_C"/>
</dbReference>
<dbReference type="PROSITE" id="PS50977">
    <property type="entry name" value="HTH_TETR_2"/>
    <property type="match status" value="1"/>
</dbReference>
<dbReference type="PANTHER" id="PTHR30055:SF148">
    <property type="entry name" value="TETR-FAMILY TRANSCRIPTIONAL REGULATOR"/>
    <property type="match status" value="1"/>
</dbReference>
<dbReference type="GO" id="GO:0000976">
    <property type="term" value="F:transcription cis-regulatory region binding"/>
    <property type="evidence" value="ECO:0007669"/>
    <property type="project" value="TreeGrafter"/>
</dbReference>
<evidence type="ECO:0000256" key="1">
    <source>
        <dbReference type="ARBA" id="ARBA00023015"/>
    </source>
</evidence>
<feature type="domain" description="HTH tetR-type" evidence="5">
    <location>
        <begin position="12"/>
        <end position="72"/>
    </location>
</feature>
<evidence type="ECO:0000256" key="3">
    <source>
        <dbReference type="ARBA" id="ARBA00023163"/>
    </source>
</evidence>
<keyword evidence="1" id="KW-0805">Transcription regulation</keyword>